<gene>
    <name evidence="7" type="ORF">CANTEDRAFT_113373</name>
</gene>
<keyword evidence="2" id="KW-0285">Flavoprotein</keyword>
<keyword evidence="4" id="KW-0560">Oxidoreductase</keyword>
<keyword evidence="3" id="KW-0274">FAD</keyword>
<dbReference type="AlphaFoldDB" id="G3B246"/>
<dbReference type="KEGG" id="cten:18246923"/>
<dbReference type="GO" id="GO:0005737">
    <property type="term" value="C:cytoplasm"/>
    <property type="evidence" value="ECO:0007669"/>
    <property type="project" value="TreeGrafter"/>
</dbReference>
<dbReference type="GO" id="GO:0004174">
    <property type="term" value="F:electron-transferring-flavoprotein dehydrogenase activity"/>
    <property type="evidence" value="ECO:0007669"/>
    <property type="project" value="TreeGrafter"/>
</dbReference>
<accession>G3B246</accession>
<dbReference type="eggNOG" id="KOG2495">
    <property type="taxonomic scope" value="Eukaryota"/>
</dbReference>
<dbReference type="SUPFAM" id="SSF51905">
    <property type="entry name" value="FAD/NAD(P)-binding domain"/>
    <property type="match status" value="1"/>
</dbReference>
<sequence>MSTVVIIGSSFAGLAIARIFAKLDNSFKITFISPSDKFYPVPLTPKLAVDTSHVILEEINSTILKDSPAKFIKGLVLEIDPSKNQVITTAEEKIVKYDYLFIASGTKTNNHAFKCYDSLDKSVAALKAIEEGLATAKKVAVIGGGPTGIEMAAEAIDRFSDLKVDLYTGTEHPAMFFGQRRRLGTETKLATIGVNVINGKYVKEFSTTSLVVDGKTVDYDLVIDCTGGKPNSEFIPAELLDDKGRLITNEYFQTKYDNIYGFGDIVAITPNTISELVIYSAKTLKSVIQVDILKQKTKKIPYGNKKGTLVIMIPITNRMGVGEAFGFPIPSWIIAWYKGKGTTEEKAHHLLGFFDRLP</sequence>
<organism evidence="8">
    <name type="scientific">Candida tenuis (strain ATCC 10573 / BCRC 21748 / CBS 615 / JCM 9827 / NBRC 10315 / NRRL Y-1498 / VKM Y-70)</name>
    <name type="common">Yeast</name>
    <name type="synonym">Yamadazyma tenuis</name>
    <dbReference type="NCBI Taxonomy" id="590646"/>
    <lineage>
        <taxon>Eukaryota</taxon>
        <taxon>Fungi</taxon>
        <taxon>Dikarya</taxon>
        <taxon>Ascomycota</taxon>
        <taxon>Saccharomycotina</taxon>
        <taxon>Pichiomycetes</taxon>
        <taxon>Debaryomycetaceae</taxon>
        <taxon>Yamadazyma</taxon>
    </lineage>
</organism>
<keyword evidence="8" id="KW-1185">Reference proteome</keyword>
<feature type="domain" description="FAD/NAD(P)-binding" evidence="5">
    <location>
        <begin position="3"/>
        <end position="270"/>
    </location>
</feature>
<dbReference type="STRING" id="590646.G3B246"/>
<dbReference type="EMBL" id="GL996515">
    <property type="protein sequence ID" value="EGV65044.1"/>
    <property type="molecule type" value="Genomic_DNA"/>
</dbReference>
<dbReference type="PRINTS" id="PR00469">
    <property type="entry name" value="PNDRDTASEII"/>
</dbReference>
<dbReference type="GO" id="GO:0050660">
    <property type="term" value="F:flavin adenine dinucleotide binding"/>
    <property type="evidence" value="ECO:0007669"/>
    <property type="project" value="TreeGrafter"/>
</dbReference>
<reference evidence="7 8" key="1">
    <citation type="journal article" date="2011" name="Proc. Natl. Acad. Sci. U.S.A.">
        <title>Comparative genomics of xylose-fermenting fungi for enhanced biofuel production.</title>
        <authorList>
            <person name="Wohlbach D.J."/>
            <person name="Kuo A."/>
            <person name="Sato T.K."/>
            <person name="Potts K.M."/>
            <person name="Salamov A.A."/>
            <person name="LaButti K.M."/>
            <person name="Sun H."/>
            <person name="Clum A."/>
            <person name="Pangilinan J.L."/>
            <person name="Lindquist E.A."/>
            <person name="Lucas S."/>
            <person name="Lapidus A."/>
            <person name="Jin M."/>
            <person name="Gunawan C."/>
            <person name="Balan V."/>
            <person name="Dale B.E."/>
            <person name="Jeffries T.W."/>
            <person name="Zinkel R."/>
            <person name="Barry K.W."/>
            <person name="Grigoriev I.V."/>
            <person name="Gasch A.P."/>
        </authorList>
    </citation>
    <scope>NUCLEOTIDE SEQUENCE [LARGE SCALE GENOMIC DNA]</scope>
    <source>
        <strain evidence="7">ATCC 10573</strain>
        <strain evidence="8">ATCC 10573 / BCRC 21748 / CBS 615 / JCM 9827 / NBRC 10315 / NRRL Y-1498 / VKM Y-70</strain>
    </source>
</reference>
<evidence type="ECO:0000259" key="5">
    <source>
        <dbReference type="Pfam" id="PF07992"/>
    </source>
</evidence>
<dbReference type="PANTHER" id="PTHR43735">
    <property type="entry name" value="APOPTOSIS-INDUCING FACTOR 1"/>
    <property type="match status" value="1"/>
</dbReference>
<dbReference type="InterPro" id="IPR036188">
    <property type="entry name" value="FAD/NAD-bd_sf"/>
</dbReference>
<evidence type="ECO:0000313" key="6">
    <source>
        <dbReference type="EMBL" id="EGV65043.1"/>
    </source>
</evidence>
<evidence type="ECO:0000313" key="8">
    <source>
        <dbReference type="Proteomes" id="UP000000707"/>
    </source>
</evidence>
<dbReference type="Proteomes" id="UP000000707">
    <property type="component" value="Unassembled WGS sequence"/>
</dbReference>
<evidence type="ECO:0000256" key="3">
    <source>
        <dbReference type="ARBA" id="ARBA00022827"/>
    </source>
</evidence>
<proteinExistence type="inferred from homology"/>
<dbReference type="Pfam" id="PF07992">
    <property type="entry name" value="Pyr_redox_2"/>
    <property type="match status" value="1"/>
</dbReference>
<protein>
    <submittedName>
        <fullName evidence="6">FAD/NAD(P)-binding domain-containing protein</fullName>
    </submittedName>
</protein>
<dbReference type="HOGENOM" id="CLU_019845_6_2_1"/>
<dbReference type="EMBL" id="GL996515">
    <property type="protein sequence ID" value="EGV65043.1"/>
    <property type="molecule type" value="Genomic_DNA"/>
</dbReference>
<dbReference type="PRINTS" id="PR00368">
    <property type="entry name" value="FADPNR"/>
</dbReference>
<evidence type="ECO:0000256" key="2">
    <source>
        <dbReference type="ARBA" id="ARBA00022630"/>
    </source>
</evidence>
<evidence type="ECO:0000256" key="4">
    <source>
        <dbReference type="ARBA" id="ARBA00023002"/>
    </source>
</evidence>
<dbReference type="PANTHER" id="PTHR43735:SF3">
    <property type="entry name" value="FERROPTOSIS SUPPRESSOR PROTEIN 1"/>
    <property type="match status" value="1"/>
</dbReference>
<dbReference type="GeneID" id="18246923"/>
<dbReference type="Gene3D" id="3.50.50.100">
    <property type="match status" value="1"/>
</dbReference>
<dbReference type="RefSeq" id="XP_006685850.1">
    <property type="nucleotide sequence ID" value="XM_006685787.1"/>
</dbReference>
<dbReference type="OrthoDB" id="202203at2759"/>
<evidence type="ECO:0000256" key="1">
    <source>
        <dbReference type="ARBA" id="ARBA00006442"/>
    </source>
</evidence>
<comment type="similarity">
    <text evidence="1">Belongs to the FAD-dependent oxidoreductase family.</text>
</comment>
<evidence type="ECO:0000313" key="7">
    <source>
        <dbReference type="EMBL" id="EGV65044.1"/>
    </source>
</evidence>
<dbReference type="InterPro" id="IPR023753">
    <property type="entry name" value="FAD/NAD-binding_dom"/>
</dbReference>
<name>G3B246_CANTC</name>